<dbReference type="EnsemblPlants" id="Pp3c23_2890V3.2">
    <property type="protein sequence ID" value="Pp3c23_2890V3.2"/>
    <property type="gene ID" value="Pp3c23_2890"/>
</dbReference>
<evidence type="ECO:0000313" key="3">
    <source>
        <dbReference type="Proteomes" id="UP000006727"/>
    </source>
</evidence>
<reference evidence="2" key="3">
    <citation type="submission" date="2020-12" db="UniProtKB">
        <authorList>
            <consortium name="EnsemblPlants"/>
        </authorList>
    </citation>
    <scope>IDENTIFICATION</scope>
</reference>
<dbReference type="PANTHER" id="PTHR33789">
    <property type="entry name" value="LACHRYMATORY-FACTOR SYNTHASE"/>
    <property type="match status" value="1"/>
</dbReference>
<dbReference type="Gene3D" id="3.30.530.20">
    <property type="match status" value="1"/>
</dbReference>
<name>A9SIK1_PHYPA</name>
<keyword evidence="3" id="KW-1185">Reference proteome</keyword>
<dbReference type="PANTHER" id="PTHR33789:SF5">
    <property type="entry name" value="BET V I_MAJOR LATEX PROTEIN DOMAIN-CONTAINING PROTEIN"/>
    <property type="match status" value="1"/>
</dbReference>
<protein>
    <submittedName>
        <fullName evidence="1 2">Uncharacterized protein</fullName>
    </submittedName>
</protein>
<dbReference type="Gramene" id="Pp3c23_2890V3.2">
    <property type="protein sequence ID" value="Pp3c23_2890V3.2"/>
    <property type="gene ID" value="Pp3c23_2890"/>
</dbReference>
<dbReference type="PaxDb" id="3218-PP1S82_103V6.1"/>
<evidence type="ECO:0000313" key="1">
    <source>
        <dbReference type="EMBL" id="PNR28883.1"/>
    </source>
</evidence>
<dbReference type="InterPro" id="IPR023393">
    <property type="entry name" value="START-like_dom_sf"/>
</dbReference>
<dbReference type="HOGENOM" id="CLU_2403613_0_0_1"/>
<proteinExistence type="predicted"/>
<dbReference type="InParanoid" id="A9SIK1"/>
<evidence type="ECO:0000313" key="2">
    <source>
        <dbReference type="EnsemblPlants" id="Pp3c23_2890V3.1"/>
    </source>
</evidence>
<accession>A9SIK1</accession>
<dbReference type="Proteomes" id="UP000006727">
    <property type="component" value="Chromosome 23"/>
</dbReference>
<gene>
    <name evidence="1" type="ORF">PHYPA_027575</name>
</gene>
<reference evidence="1 3" key="1">
    <citation type="journal article" date="2008" name="Science">
        <title>The Physcomitrella genome reveals evolutionary insights into the conquest of land by plants.</title>
        <authorList>
            <person name="Rensing S."/>
            <person name="Lang D."/>
            <person name="Zimmer A."/>
            <person name="Terry A."/>
            <person name="Salamov A."/>
            <person name="Shapiro H."/>
            <person name="Nishiyama T."/>
            <person name="Perroud P.-F."/>
            <person name="Lindquist E."/>
            <person name="Kamisugi Y."/>
            <person name="Tanahashi T."/>
            <person name="Sakakibara K."/>
            <person name="Fujita T."/>
            <person name="Oishi K."/>
            <person name="Shin-I T."/>
            <person name="Kuroki Y."/>
            <person name="Toyoda A."/>
            <person name="Suzuki Y."/>
            <person name="Hashimoto A."/>
            <person name="Yamaguchi K."/>
            <person name="Sugano A."/>
            <person name="Kohara Y."/>
            <person name="Fujiyama A."/>
            <person name="Anterola A."/>
            <person name="Aoki S."/>
            <person name="Ashton N."/>
            <person name="Barbazuk W.B."/>
            <person name="Barker E."/>
            <person name="Bennetzen J."/>
            <person name="Bezanilla M."/>
            <person name="Blankenship R."/>
            <person name="Cho S.H."/>
            <person name="Dutcher S."/>
            <person name="Estelle M."/>
            <person name="Fawcett J.A."/>
            <person name="Gundlach H."/>
            <person name="Hanada K."/>
            <person name="Heyl A."/>
            <person name="Hicks K.A."/>
            <person name="Hugh J."/>
            <person name="Lohr M."/>
            <person name="Mayer K."/>
            <person name="Melkozernov A."/>
            <person name="Murata T."/>
            <person name="Nelson D."/>
            <person name="Pils B."/>
            <person name="Prigge M."/>
            <person name="Reiss B."/>
            <person name="Renner T."/>
            <person name="Rombauts S."/>
            <person name="Rushton P."/>
            <person name="Sanderfoot A."/>
            <person name="Schween G."/>
            <person name="Shiu S.-H."/>
            <person name="Stueber K."/>
            <person name="Theodoulou F.L."/>
            <person name="Tu H."/>
            <person name="Van de Peer Y."/>
            <person name="Verrier P.J."/>
            <person name="Waters E."/>
            <person name="Wood A."/>
            <person name="Yang L."/>
            <person name="Cove D."/>
            <person name="Cuming A."/>
            <person name="Hasebe M."/>
            <person name="Lucas S."/>
            <person name="Mishler D.B."/>
            <person name="Reski R."/>
            <person name="Grigoriev I."/>
            <person name="Quatrano R.S."/>
            <person name="Boore J.L."/>
        </authorList>
    </citation>
    <scope>NUCLEOTIDE SEQUENCE [LARGE SCALE GENOMIC DNA]</scope>
    <source>
        <strain evidence="2 3">cv. Gransden 2004</strain>
    </source>
</reference>
<dbReference type="EMBL" id="ABEU02000023">
    <property type="protein sequence ID" value="PNR28883.1"/>
    <property type="molecule type" value="Genomic_DNA"/>
</dbReference>
<organism evidence="1">
    <name type="scientific">Physcomitrium patens</name>
    <name type="common">Spreading-leaved earth moss</name>
    <name type="synonym">Physcomitrella patens</name>
    <dbReference type="NCBI Taxonomy" id="3218"/>
    <lineage>
        <taxon>Eukaryota</taxon>
        <taxon>Viridiplantae</taxon>
        <taxon>Streptophyta</taxon>
        <taxon>Embryophyta</taxon>
        <taxon>Bryophyta</taxon>
        <taxon>Bryophytina</taxon>
        <taxon>Bryopsida</taxon>
        <taxon>Funariidae</taxon>
        <taxon>Funariales</taxon>
        <taxon>Funariaceae</taxon>
        <taxon>Physcomitrium</taxon>
    </lineage>
</organism>
<dbReference type="EnsemblPlants" id="Pp3c23_2890V3.1">
    <property type="protein sequence ID" value="Pp3c23_2890V3.1"/>
    <property type="gene ID" value="Pp3c23_2890"/>
</dbReference>
<dbReference type="InterPro" id="IPR053249">
    <property type="entry name" value="LFS"/>
</dbReference>
<dbReference type="SUPFAM" id="SSF55961">
    <property type="entry name" value="Bet v1-like"/>
    <property type="match status" value="1"/>
</dbReference>
<reference evidence="1 3" key="2">
    <citation type="journal article" date="2018" name="Plant J.">
        <title>The Physcomitrella patens chromosome-scale assembly reveals moss genome structure and evolution.</title>
        <authorList>
            <person name="Lang D."/>
            <person name="Ullrich K.K."/>
            <person name="Murat F."/>
            <person name="Fuchs J."/>
            <person name="Jenkins J."/>
            <person name="Haas F.B."/>
            <person name="Piednoel M."/>
            <person name="Gundlach H."/>
            <person name="Van Bel M."/>
            <person name="Meyberg R."/>
            <person name="Vives C."/>
            <person name="Morata J."/>
            <person name="Symeonidi A."/>
            <person name="Hiss M."/>
            <person name="Muchero W."/>
            <person name="Kamisugi Y."/>
            <person name="Saleh O."/>
            <person name="Blanc G."/>
            <person name="Decker E.L."/>
            <person name="van Gessel N."/>
            <person name="Grimwood J."/>
            <person name="Hayes R.D."/>
            <person name="Graham S.W."/>
            <person name="Gunter L.E."/>
            <person name="McDaniel S.F."/>
            <person name="Hoernstein S.N.W."/>
            <person name="Larsson A."/>
            <person name="Li F.W."/>
            <person name="Perroud P.F."/>
            <person name="Phillips J."/>
            <person name="Ranjan P."/>
            <person name="Rokshar D.S."/>
            <person name="Rothfels C.J."/>
            <person name="Schneider L."/>
            <person name="Shu S."/>
            <person name="Stevenson D.W."/>
            <person name="Thummler F."/>
            <person name="Tillich M."/>
            <person name="Villarreal Aguilar J.C."/>
            <person name="Widiez T."/>
            <person name="Wong G.K."/>
            <person name="Wymore A."/>
            <person name="Zhang Y."/>
            <person name="Zimmer A.D."/>
            <person name="Quatrano R.S."/>
            <person name="Mayer K.F.X."/>
            <person name="Goodstein D."/>
            <person name="Casacuberta J.M."/>
            <person name="Vandepoele K."/>
            <person name="Reski R."/>
            <person name="Cuming A.C."/>
            <person name="Tuskan G.A."/>
            <person name="Maumus F."/>
            <person name="Salse J."/>
            <person name="Schmutz J."/>
            <person name="Rensing S.A."/>
        </authorList>
    </citation>
    <scope>NUCLEOTIDE SEQUENCE [LARGE SCALE GENOMIC DNA]</scope>
    <source>
        <strain evidence="2 3">cv. Gransden 2004</strain>
    </source>
</reference>
<dbReference type="Gramene" id="Pp3c23_2890V3.1">
    <property type="protein sequence ID" value="Pp3c23_2890V3.1"/>
    <property type="gene ID" value="Pp3c23_2890"/>
</dbReference>
<sequence length="94" mass="10030">MALDAGGSLSGSHQDAALAEVASTSCVSSEGKWTGGITGMLLDCPVEAAWELASDRVNWHGWFPGNSKFELREGENRKPGCLRYIASISNVPNY</sequence>
<dbReference type="AlphaFoldDB" id="A9SIK1"/>